<reference evidence="2 3" key="1">
    <citation type="journal article" date="2019" name="Fungal Biol. Biotechnol.">
        <title>Draft genome sequence of fastidious pathogen Ceratobasidium theobromae, which causes vascular-streak dieback in Theobroma cacao.</title>
        <authorList>
            <person name="Ali S.S."/>
            <person name="Asman A."/>
            <person name="Shao J."/>
            <person name="Firmansyah A.P."/>
            <person name="Susilo A.W."/>
            <person name="Rosmana A."/>
            <person name="McMahon P."/>
            <person name="Junaid M."/>
            <person name="Guest D."/>
            <person name="Kheng T.Y."/>
            <person name="Meinhardt L.W."/>
            <person name="Bailey B.A."/>
        </authorList>
    </citation>
    <scope>NUCLEOTIDE SEQUENCE [LARGE SCALE GENOMIC DNA]</scope>
    <source>
        <strain evidence="2 3">CT2</strain>
    </source>
</reference>
<dbReference type="EMBL" id="SSOP01000084">
    <property type="protein sequence ID" value="KAB5591882.1"/>
    <property type="molecule type" value="Genomic_DNA"/>
</dbReference>
<sequence length="714" mass="79008">MEPNTYPIRDTDSEWKNPFLENGPPPPDYDLNRVFQWWWRPPPSPNAPAFLMSKSLDIDLTPLSISQESTISMLGRVVSSNFIEPDHEVQEDGGCDMDLDHPELTAPTVVPGRQAQGQKNPDKLHDAYAALGAYTQVTGPSAQDNYLDHANRLAYPTLNFVKPNIPRDTRTELLRVWRARAGLKTVSVQSGIPNGPLLTVVVSRPTKYTGAHLSGKILDRIVRFMLADAPSNACPRTILKNFALASKLFRGVAAPYIYQHVRLLGNGDAGVYVRMDNAQYIKSITIQFDPGDPWSPYGTLTDEMLYPNNKDPGEYSRFGIQTLFPKCNQVSFVAKAMTIGPDSLEKTWALGLGYRLVQSQSPAQPKLHSTPDFLVWMLTRIIPNRVRHVALELDIAEVVSKFAVTLVARSGNPSHEIQLDLVSHSDRTTQIVEHAIRADISRLPGPIARTHIVIRGPTYGSRITRDVSVHESAPVMDVWRTHEGEKQGVIMGPTSAGSGATGLPLPKACFFPAPEPYIPRRSTRPSTSPYKRPVPTHPPEQFTQLPPVPEEIEDPVAGSSSGGSPRPQQPFDRSNLLPDQLEAWRAGELVAADPSIVNQVISQVIQSQLNPNGQDQDDAGQDDPYHEFWSFVDAVSSGQAETEMLDPAARAEMEAFVGGYREMELRANSETLTNDGRERAEAEKENGVIGDVEMSRRAPGPNEGERAKKRSRRR</sequence>
<comment type="caution">
    <text evidence="2">The sequence shown here is derived from an EMBL/GenBank/DDBJ whole genome shotgun (WGS) entry which is preliminary data.</text>
</comment>
<keyword evidence="3" id="KW-1185">Reference proteome</keyword>
<feature type="compositionally biased region" description="Basic and acidic residues" evidence="1">
    <location>
        <begin position="675"/>
        <end position="686"/>
    </location>
</feature>
<dbReference type="Proteomes" id="UP000383932">
    <property type="component" value="Unassembled WGS sequence"/>
</dbReference>
<gene>
    <name evidence="2" type="ORF">CTheo_4670</name>
</gene>
<accession>A0A5N5QJF8</accession>
<dbReference type="OrthoDB" id="3263239at2759"/>
<evidence type="ECO:0000313" key="3">
    <source>
        <dbReference type="Proteomes" id="UP000383932"/>
    </source>
</evidence>
<evidence type="ECO:0000256" key="1">
    <source>
        <dbReference type="SAM" id="MobiDB-lite"/>
    </source>
</evidence>
<keyword evidence="2" id="KW-0240">DNA-directed RNA polymerase</keyword>
<dbReference type="GO" id="GO:0000428">
    <property type="term" value="C:DNA-directed RNA polymerase complex"/>
    <property type="evidence" value="ECO:0007669"/>
    <property type="project" value="UniProtKB-KW"/>
</dbReference>
<feature type="region of interest" description="Disordered" evidence="1">
    <location>
        <begin position="1"/>
        <end position="23"/>
    </location>
</feature>
<keyword evidence="2" id="KW-0804">Transcription</keyword>
<protein>
    <submittedName>
        <fullName evidence="2">DNA-directed RNA polymerase subunit beta</fullName>
    </submittedName>
</protein>
<proteinExistence type="predicted"/>
<feature type="region of interest" description="Disordered" evidence="1">
    <location>
        <begin position="516"/>
        <end position="574"/>
    </location>
</feature>
<evidence type="ECO:0000313" key="2">
    <source>
        <dbReference type="EMBL" id="KAB5591882.1"/>
    </source>
</evidence>
<name>A0A5N5QJF8_9AGAM</name>
<organism evidence="2 3">
    <name type="scientific">Ceratobasidium theobromae</name>
    <dbReference type="NCBI Taxonomy" id="1582974"/>
    <lineage>
        <taxon>Eukaryota</taxon>
        <taxon>Fungi</taxon>
        <taxon>Dikarya</taxon>
        <taxon>Basidiomycota</taxon>
        <taxon>Agaricomycotina</taxon>
        <taxon>Agaricomycetes</taxon>
        <taxon>Cantharellales</taxon>
        <taxon>Ceratobasidiaceae</taxon>
        <taxon>Ceratobasidium</taxon>
    </lineage>
</organism>
<feature type="region of interest" description="Disordered" evidence="1">
    <location>
        <begin position="668"/>
        <end position="714"/>
    </location>
</feature>
<dbReference type="AlphaFoldDB" id="A0A5N5QJF8"/>